<keyword evidence="3" id="KW-1185">Reference proteome</keyword>
<dbReference type="InterPro" id="IPR002156">
    <property type="entry name" value="RNaseH_domain"/>
</dbReference>
<evidence type="ECO:0000259" key="1">
    <source>
        <dbReference type="PROSITE" id="PS50879"/>
    </source>
</evidence>
<dbReference type="SUPFAM" id="SSF53098">
    <property type="entry name" value="Ribonuclease H-like"/>
    <property type="match status" value="1"/>
</dbReference>
<proteinExistence type="predicted"/>
<dbReference type="InterPro" id="IPR036397">
    <property type="entry name" value="RNaseH_sf"/>
</dbReference>
<dbReference type="AlphaFoldDB" id="A0A9W6YQN3"/>
<dbReference type="Proteomes" id="UP001165063">
    <property type="component" value="Unassembled WGS sequence"/>
</dbReference>
<dbReference type="EMBL" id="BSXU01000044">
    <property type="protein sequence ID" value="GMG19007.1"/>
    <property type="molecule type" value="Genomic_DNA"/>
</dbReference>
<protein>
    <submittedName>
        <fullName evidence="2">Unnamed protein product</fullName>
    </submittedName>
</protein>
<comment type="caution">
    <text evidence="2">The sequence shown here is derived from an EMBL/GenBank/DDBJ whole genome shotgun (WGS) entry which is preliminary data.</text>
</comment>
<dbReference type="PROSITE" id="PS50879">
    <property type="entry name" value="RNASE_H_1"/>
    <property type="match status" value="1"/>
</dbReference>
<accession>A0A9W6YQN3</accession>
<feature type="domain" description="RNase H type-1" evidence="1">
    <location>
        <begin position="29"/>
        <end position="187"/>
    </location>
</feature>
<dbReference type="InterPro" id="IPR012337">
    <property type="entry name" value="RNaseH-like_sf"/>
</dbReference>
<evidence type="ECO:0000313" key="2">
    <source>
        <dbReference type="EMBL" id="GMG19007.1"/>
    </source>
</evidence>
<reference evidence="2" key="1">
    <citation type="submission" date="2023-04" db="EMBL/GenBank/DDBJ databases">
        <title>Ambrosiozyma monospora NBRC 1965.</title>
        <authorList>
            <person name="Ichikawa N."/>
            <person name="Sato H."/>
            <person name="Tonouchi N."/>
        </authorList>
    </citation>
    <scope>NUCLEOTIDE SEQUENCE</scope>
    <source>
        <strain evidence="2">NBRC 1965</strain>
    </source>
</reference>
<name>A0A9W6YQN3_AMBMO</name>
<organism evidence="2 3">
    <name type="scientific">Ambrosiozyma monospora</name>
    <name type="common">Yeast</name>
    <name type="synonym">Endomycopsis monosporus</name>
    <dbReference type="NCBI Taxonomy" id="43982"/>
    <lineage>
        <taxon>Eukaryota</taxon>
        <taxon>Fungi</taxon>
        <taxon>Dikarya</taxon>
        <taxon>Ascomycota</taxon>
        <taxon>Saccharomycotina</taxon>
        <taxon>Pichiomycetes</taxon>
        <taxon>Pichiales</taxon>
        <taxon>Pichiaceae</taxon>
        <taxon>Ambrosiozyma</taxon>
    </lineage>
</organism>
<evidence type="ECO:0000313" key="3">
    <source>
        <dbReference type="Proteomes" id="UP001165063"/>
    </source>
</evidence>
<dbReference type="Pfam" id="PF00075">
    <property type="entry name" value="RNase_H"/>
    <property type="match status" value="1"/>
</dbReference>
<dbReference type="OrthoDB" id="407198at2759"/>
<dbReference type="Gene3D" id="3.30.420.10">
    <property type="entry name" value="Ribonuclease H-like superfamily/Ribonuclease H"/>
    <property type="match status" value="1"/>
</dbReference>
<dbReference type="GO" id="GO:0004523">
    <property type="term" value="F:RNA-DNA hybrid ribonuclease activity"/>
    <property type="evidence" value="ECO:0007669"/>
    <property type="project" value="InterPro"/>
</dbReference>
<sequence length="197" mass="23282">MPGEVEHYFREIVTTYRSDVMYVYGLIRLIRTSYGKDDGFCAGVGIHYGEDNFRNRQVYLDEYYSVSSEFVNLKALQIALNCVLEVWDDENLGADIRRRRVEIRSSSKYAVNCLTRWWQTWQENDWITKKGNIVANKELIQDCLKLIELINDNYDELRYDHIEIKWVARTEYEGIICAEDLAFDATEDGKGDSIYYY</sequence>
<gene>
    <name evidence="2" type="ORF">Amon01_000013900</name>
</gene>
<dbReference type="GO" id="GO:0003676">
    <property type="term" value="F:nucleic acid binding"/>
    <property type="evidence" value="ECO:0007669"/>
    <property type="project" value="InterPro"/>
</dbReference>